<dbReference type="SUPFAM" id="SSF55424">
    <property type="entry name" value="FAD/NAD-linked reductases, dimerisation (C-terminal) domain"/>
    <property type="match status" value="1"/>
</dbReference>
<evidence type="ECO:0000256" key="8">
    <source>
        <dbReference type="ARBA" id="ARBA00023284"/>
    </source>
</evidence>
<evidence type="ECO:0000256" key="14">
    <source>
        <dbReference type="RuleBase" id="RU003692"/>
    </source>
</evidence>
<sequence length="465" mass="49450">MAERYDVAIIGAGPGGYAAAIRAAQLGFKTICIDKRNTLGGTCLNVGCIPSKTLLHATGLFSILQREGSLNAIECSQVKMDFPKLMARKREVVKGLVDGVAGLFKKNGVVSLQGEASFIDPHRLRVSSGSQASEIEADSIILATGSEPIALPGLPFNEKNVVSSTGALSFLQAPKRLLVIGGGVIGVELASVYNRLGSSVTIIEMLDRLCPAMEVALTKQLLQILKKQGIQFKLSSKVVNAVVQPEEVILTVESEGQLQNVSGDSVLVAVGRRPYSQGLGLDKIGITVDRRGFVPVDGFFRTQQPHIFAIGDLIDGVMLAHRATEEGVVVIEWLKGERSNVNYLAIPNVIYTDPEVASVGLTEQEAKETGRSLLVGTSFFRGNSRARCTGETEGFVKVIGDRETGRLMGMHIIGTHASELIAEGMLAMQLGATLAEIGQAVQAHPTLSEAIKEAALQALGRPINS</sequence>
<evidence type="ECO:0000313" key="17">
    <source>
        <dbReference type="EMBL" id="CUI16418.1"/>
    </source>
</evidence>
<keyword evidence="8 14" id="KW-0676">Redox-active center</keyword>
<evidence type="ECO:0000256" key="13">
    <source>
        <dbReference type="PIRSR" id="PIRSR000350-4"/>
    </source>
</evidence>
<dbReference type="Proteomes" id="UP000069902">
    <property type="component" value="Chromosome cPNK"/>
</dbReference>
<keyword evidence="12" id="KW-0547">Nucleotide-binding</keyword>
<dbReference type="EMBL" id="LN879502">
    <property type="protein sequence ID" value="CUI16418.1"/>
    <property type="molecule type" value="Genomic_DNA"/>
</dbReference>
<evidence type="ECO:0000256" key="1">
    <source>
        <dbReference type="ARBA" id="ARBA00007532"/>
    </source>
</evidence>
<dbReference type="NCBIfam" id="TIGR01350">
    <property type="entry name" value="lipoamide_DH"/>
    <property type="match status" value="1"/>
</dbReference>
<dbReference type="GO" id="GO:0005737">
    <property type="term" value="C:cytoplasm"/>
    <property type="evidence" value="ECO:0007669"/>
    <property type="project" value="UniProtKB-ARBA"/>
</dbReference>
<evidence type="ECO:0000256" key="4">
    <source>
        <dbReference type="ARBA" id="ARBA00022827"/>
    </source>
</evidence>
<dbReference type="InterPro" id="IPR012999">
    <property type="entry name" value="Pyr_OxRdtase_I_AS"/>
</dbReference>
<feature type="disulfide bond" description="Redox-active" evidence="13">
    <location>
        <begin position="43"/>
        <end position="48"/>
    </location>
</feature>
<feature type="binding site" evidence="12">
    <location>
        <begin position="181"/>
        <end position="188"/>
    </location>
    <ligand>
        <name>NAD(+)</name>
        <dbReference type="ChEBI" id="CHEBI:57540"/>
    </ligand>
</feature>
<comment type="function">
    <text evidence="10">The branched-chain alpha-keto dehydrogenase complex catalyzes the overall conversion of alpha-keto acids to acyl-CoA and CO(2). It contains multiple copies of 3 enzymatic components: branched-chain alpha-keto acid decarboxylase (E1), lipoamide acyltransferase (E2) and lipoamide dehydrogenase (E3).</text>
</comment>
<feature type="active site" description="Proton acceptor" evidence="11">
    <location>
        <position position="444"/>
    </location>
</feature>
<dbReference type="Gene3D" id="3.50.50.60">
    <property type="entry name" value="FAD/NAD(P)-binding domain"/>
    <property type="match status" value="2"/>
</dbReference>
<dbReference type="InterPro" id="IPR023753">
    <property type="entry name" value="FAD/NAD-binding_dom"/>
</dbReference>
<accession>A0A0U5JCN4</accession>
<name>A0A0U5JCN4_9BACT</name>
<keyword evidence="3 14" id="KW-0285">Flavoprotein</keyword>
<comment type="cofactor">
    <cofactor evidence="12 14">
        <name>FAD</name>
        <dbReference type="ChEBI" id="CHEBI:57692"/>
    </cofactor>
    <text evidence="12 14">Binds 1 FAD per subunit.</text>
</comment>
<evidence type="ECO:0000256" key="6">
    <source>
        <dbReference type="ARBA" id="ARBA00023027"/>
    </source>
</evidence>
<proteinExistence type="inferred from homology"/>
<evidence type="ECO:0000256" key="10">
    <source>
        <dbReference type="ARBA" id="ARBA00056335"/>
    </source>
</evidence>
<keyword evidence="18" id="KW-1185">Reference proteome</keyword>
<dbReference type="PRINTS" id="PR00368">
    <property type="entry name" value="FADPNR"/>
</dbReference>
<dbReference type="Gene3D" id="3.30.390.30">
    <property type="match status" value="1"/>
</dbReference>
<dbReference type="InterPro" id="IPR004099">
    <property type="entry name" value="Pyr_nucl-diS_OxRdtase_dimer"/>
</dbReference>
<dbReference type="PANTHER" id="PTHR22912">
    <property type="entry name" value="DISULFIDE OXIDOREDUCTASE"/>
    <property type="match status" value="1"/>
</dbReference>
<evidence type="ECO:0000256" key="5">
    <source>
        <dbReference type="ARBA" id="ARBA00023002"/>
    </source>
</evidence>
<dbReference type="GO" id="GO:0004148">
    <property type="term" value="F:dihydrolipoyl dehydrogenase (NADH) activity"/>
    <property type="evidence" value="ECO:0007669"/>
    <property type="project" value="UniProtKB-EC"/>
</dbReference>
<feature type="binding site" evidence="12">
    <location>
        <begin position="144"/>
        <end position="146"/>
    </location>
    <ligand>
        <name>FAD</name>
        <dbReference type="ChEBI" id="CHEBI:57692"/>
    </ligand>
</feature>
<dbReference type="GO" id="GO:0050660">
    <property type="term" value="F:flavin adenine dinucleotide binding"/>
    <property type="evidence" value="ECO:0007669"/>
    <property type="project" value="InterPro"/>
</dbReference>
<organism evidence="17 18">
    <name type="scientific">Candidatus Protochlamydia naegleriophila</name>
    <dbReference type="NCBI Taxonomy" id="389348"/>
    <lineage>
        <taxon>Bacteria</taxon>
        <taxon>Pseudomonadati</taxon>
        <taxon>Chlamydiota</taxon>
        <taxon>Chlamydiia</taxon>
        <taxon>Parachlamydiales</taxon>
        <taxon>Parachlamydiaceae</taxon>
        <taxon>Candidatus Protochlamydia</taxon>
    </lineage>
</organism>
<evidence type="ECO:0000256" key="3">
    <source>
        <dbReference type="ARBA" id="ARBA00022630"/>
    </source>
</evidence>
<keyword evidence="4 12" id="KW-0274">FAD</keyword>
<evidence type="ECO:0000256" key="9">
    <source>
        <dbReference type="ARBA" id="ARBA00049187"/>
    </source>
</evidence>
<feature type="binding site" evidence="12">
    <location>
        <position position="204"/>
    </location>
    <ligand>
        <name>NAD(+)</name>
        <dbReference type="ChEBI" id="CHEBI:57540"/>
    </ligand>
</feature>
<dbReference type="PANTHER" id="PTHR22912:SF151">
    <property type="entry name" value="DIHYDROLIPOYL DEHYDROGENASE, MITOCHONDRIAL"/>
    <property type="match status" value="1"/>
</dbReference>
<feature type="binding site" evidence="12">
    <location>
        <position position="271"/>
    </location>
    <ligand>
        <name>NAD(+)</name>
        <dbReference type="ChEBI" id="CHEBI:57540"/>
    </ligand>
</feature>
<feature type="binding site" evidence="12">
    <location>
        <position position="312"/>
    </location>
    <ligand>
        <name>FAD</name>
        <dbReference type="ChEBI" id="CHEBI:57692"/>
    </ligand>
</feature>
<dbReference type="SUPFAM" id="SSF51905">
    <property type="entry name" value="FAD/NAD(P)-binding domain"/>
    <property type="match status" value="1"/>
</dbReference>
<evidence type="ECO:0000259" key="16">
    <source>
        <dbReference type="Pfam" id="PF07992"/>
    </source>
</evidence>
<dbReference type="STRING" id="389348.PNK_0792"/>
<dbReference type="PROSITE" id="PS00076">
    <property type="entry name" value="PYRIDINE_REDOX_1"/>
    <property type="match status" value="1"/>
</dbReference>
<dbReference type="GO" id="GO:0006103">
    <property type="term" value="P:2-oxoglutarate metabolic process"/>
    <property type="evidence" value="ECO:0007669"/>
    <property type="project" value="TreeGrafter"/>
</dbReference>
<evidence type="ECO:0000256" key="12">
    <source>
        <dbReference type="PIRSR" id="PIRSR000350-3"/>
    </source>
</evidence>
<dbReference type="KEGG" id="pnl:PNK_0792"/>
<dbReference type="AlphaFoldDB" id="A0A0U5JCN4"/>
<evidence type="ECO:0000256" key="7">
    <source>
        <dbReference type="ARBA" id="ARBA00023157"/>
    </source>
</evidence>
<dbReference type="PIRSF" id="PIRSF000350">
    <property type="entry name" value="Mercury_reductase_MerA"/>
    <property type="match status" value="1"/>
</dbReference>
<keyword evidence="7" id="KW-1015">Disulfide bond</keyword>
<protein>
    <recommendedName>
        <fullName evidence="2 14">Dihydrolipoyl dehydrogenase</fullName>
        <ecNumber evidence="2 14">1.8.1.4</ecNumber>
    </recommendedName>
</protein>
<feature type="binding site" evidence="12">
    <location>
        <position position="52"/>
    </location>
    <ligand>
        <name>FAD</name>
        <dbReference type="ChEBI" id="CHEBI:57692"/>
    </ligand>
</feature>
<dbReference type="InterPro" id="IPR016156">
    <property type="entry name" value="FAD/NAD-linked_Rdtase_dimer_sf"/>
</dbReference>
<gene>
    <name evidence="17" type="primary">lpdA2</name>
    <name evidence="17" type="ORF">PNK_0792</name>
</gene>
<dbReference type="FunFam" id="3.30.390.30:FF:000001">
    <property type="entry name" value="Dihydrolipoyl dehydrogenase"/>
    <property type="match status" value="1"/>
</dbReference>
<dbReference type="Pfam" id="PF07992">
    <property type="entry name" value="Pyr_redox_2"/>
    <property type="match status" value="1"/>
</dbReference>
<keyword evidence="6 12" id="KW-0520">NAD</keyword>
<evidence type="ECO:0000259" key="15">
    <source>
        <dbReference type="Pfam" id="PF02852"/>
    </source>
</evidence>
<dbReference type="FunCoup" id="A0A0U5JCN4">
    <property type="interactions" value="430"/>
</dbReference>
<dbReference type="InParanoid" id="A0A0U5JCN4"/>
<dbReference type="EC" id="1.8.1.4" evidence="2 14"/>
<comment type="catalytic activity">
    <reaction evidence="9 14">
        <text>N(6)-[(R)-dihydrolipoyl]-L-lysyl-[protein] + NAD(+) = N(6)-[(R)-lipoyl]-L-lysyl-[protein] + NADH + H(+)</text>
        <dbReference type="Rhea" id="RHEA:15045"/>
        <dbReference type="Rhea" id="RHEA-COMP:10474"/>
        <dbReference type="Rhea" id="RHEA-COMP:10475"/>
        <dbReference type="ChEBI" id="CHEBI:15378"/>
        <dbReference type="ChEBI" id="CHEBI:57540"/>
        <dbReference type="ChEBI" id="CHEBI:57945"/>
        <dbReference type="ChEBI" id="CHEBI:83099"/>
        <dbReference type="ChEBI" id="CHEBI:83100"/>
        <dbReference type="EC" id="1.8.1.4"/>
    </reaction>
</comment>
<reference evidence="18" key="1">
    <citation type="submission" date="2015-09" db="EMBL/GenBank/DDBJ databases">
        <authorList>
            <person name="Bertelli C."/>
        </authorList>
    </citation>
    <scope>NUCLEOTIDE SEQUENCE [LARGE SCALE GENOMIC DNA]</scope>
    <source>
        <strain evidence="18">KNic</strain>
    </source>
</reference>
<feature type="binding site" evidence="12">
    <location>
        <begin position="318"/>
        <end position="321"/>
    </location>
    <ligand>
        <name>FAD</name>
        <dbReference type="ChEBI" id="CHEBI:57692"/>
    </ligand>
</feature>
<feature type="domain" description="FAD/NAD(P)-binding" evidence="16">
    <location>
        <begin position="5"/>
        <end position="327"/>
    </location>
</feature>
<evidence type="ECO:0000256" key="11">
    <source>
        <dbReference type="PIRSR" id="PIRSR000350-2"/>
    </source>
</evidence>
<evidence type="ECO:0000313" key="18">
    <source>
        <dbReference type="Proteomes" id="UP000069902"/>
    </source>
</evidence>
<dbReference type="InterPro" id="IPR006258">
    <property type="entry name" value="Lipoamide_DH"/>
</dbReference>
<evidence type="ECO:0000256" key="2">
    <source>
        <dbReference type="ARBA" id="ARBA00012608"/>
    </source>
</evidence>
<comment type="similarity">
    <text evidence="1 14">Belongs to the class-I pyridine nucleotide-disulfide oxidoreductase family.</text>
</comment>
<dbReference type="Pfam" id="PF02852">
    <property type="entry name" value="Pyr_redox_dim"/>
    <property type="match status" value="1"/>
</dbReference>
<comment type="miscellaneous">
    <text evidence="14">The active site is a redox-active disulfide bond.</text>
</comment>
<dbReference type="InterPro" id="IPR050151">
    <property type="entry name" value="Class-I_Pyr_Nuc-Dis_Oxidored"/>
</dbReference>
<keyword evidence="5 14" id="KW-0560">Oxidoreductase</keyword>
<dbReference type="InterPro" id="IPR036188">
    <property type="entry name" value="FAD/NAD-bd_sf"/>
</dbReference>
<dbReference type="PRINTS" id="PR00411">
    <property type="entry name" value="PNDRDTASEI"/>
</dbReference>
<feature type="domain" description="Pyridine nucleotide-disulphide oxidoreductase dimerisation" evidence="15">
    <location>
        <begin position="346"/>
        <end position="455"/>
    </location>
</feature>
<dbReference type="InterPro" id="IPR001100">
    <property type="entry name" value="Pyr_nuc-diS_OxRdtase"/>
</dbReference>
<dbReference type="RefSeq" id="WP_059060428.1">
    <property type="nucleotide sequence ID" value="NZ_LN879502.1"/>
</dbReference>
<dbReference type="PATRIC" id="fig|389348.3.peg.870"/>